<proteinExistence type="predicted"/>
<organism evidence="1 2">
    <name type="scientific">Irpex rosettiformis</name>
    <dbReference type="NCBI Taxonomy" id="378272"/>
    <lineage>
        <taxon>Eukaryota</taxon>
        <taxon>Fungi</taxon>
        <taxon>Dikarya</taxon>
        <taxon>Basidiomycota</taxon>
        <taxon>Agaricomycotina</taxon>
        <taxon>Agaricomycetes</taxon>
        <taxon>Polyporales</taxon>
        <taxon>Irpicaceae</taxon>
        <taxon>Irpex</taxon>
    </lineage>
</organism>
<dbReference type="Proteomes" id="UP001055072">
    <property type="component" value="Unassembled WGS sequence"/>
</dbReference>
<comment type="caution">
    <text evidence="1">The sequence shown here is derived from an EMBL/GenBank/DDBJ whole genome shotgun (WGS) entry which is preliminary data.</text>
</comment>
<dbReference type="EMBL" id="MU274900">
    <property type="protein sequence ID" value="KAI0095296.1"/>
    <property type="molecule type" value="Genomic_DNA"/>
</dbReference>
<keyword evidence="2" id="KW-1185">Reference proteome</keyword>
<reference evidence="1" key="1">
    <citation type="journal article" date="2021" name="Environ. Microbiol.">
        <title>Gene family expansions and transcriptome signatures uncover fungal adaptations to wood decay.</title>
        <authorList>
            <person name="Hage H."/>
            <person name="Miyauchi S."/>
            <person name="Viragh M."/>
            <person name="Drula E."/>
            <person name="Min B."/>
            <person name="Chaduli D."/>
            <person name="Navarro D."/>
            <person name="Favel A."/>
            <person name="Norest M."/>
            <person name="Lesage-Meessen L."/>
            <person name="Balint B."/>
            <person name="Merenyi Z."/>
            <person name="de Eugenio L."/>
            <person name="Morin E."/>
            <person name="Martinez A.T."/>
            <person name="Baldrian P."/>
            <person name="Stursova M."/>
            <person name="Martinez M.J."/>
            <person name="Novotny C."/>
            <person name="Magnuson J.K."/>
            <person name="Spatafora J.W."/>
            <person name="Maurice S."/>
            <person name="Pangilinan J."/>
            <person name="Andreopoulos W."/>
            <person name="LaButti K."/>
            <person name="Hundley H."/>
            <person name="Na H."/>
            <person name="Kuo A."/>
            <person name="Barry K."/>
            <person name="Lipzen A."/>
            <person name="Henrissat B."/>
            <person name="Riley R."/>
            <person name="Ahrendt S."/>
            <person name="Nagy L.G."/>
            <person name="Grigoriev I.V."/>
            <person name="Martin F."/>
            <person name="Rosso M.N."/>
        </authorList>
    </citation>
    <scope>NUCLEOTIDE SEQUENCE</scope>
    <source>
        <strain evidence="1">CBS 384.51</strain>
    </source>
</reference>
<name>A0ACB8ULT6_9APHY</name>
<gene>
    <name evidence="1" type="ORF">BDY19DRAFT_989052</name>
</gene>
<evidence type="ECO:0000313" key="1">
    <source>
        <dbReference type="EMBL" id="KAI0095296.1"/>
    </source>
</evidence>
<accession>A0ACB8ULT6</accession>
<evidence type="ECO:0000313" key="2">
    <source>
        <dbReference type="Proteomes" id="UP001055072"/>
    </source>
</evidence>
<protein>
    <submittedName>
        <fullName evidence="1">Uncharacterized protein</fullName>
    </submittedName>
</protein>
<sequence length="217" mass="23977">MRPTFILTRTFAISALFVGATPLAYGAPIAETRVPSVVVSGVEAVTDVPAHDVLVEVRAPIDLYTVNRVDETALAARSPETEPEKIEARNCNGWMGCRREQETPVTPELEERNCNGYMGCRRKREQPQNWNNAIATAPQTARLHEKSRQVQKNDKIVTSTTYSVEKKLAAEQTAEYKLRVFSVCTLFSSSIARSLIVVSYGCRSPSSFARSFATCGT</sequence>